<organism evidence="7 8">
    <name type="scientific">Massilia niabensis</name>
    <dbReference type="NCBI Taxonomy" id="544910"/>
    <lineage>
        <taxon>Bacteria</taxon>
        <taxon>Pseudomonadati</taxon>
        <taxon>Pseudomonadota</taxon>
        <taxon>Betaproteobacteria</taxon>
        <taxon>Burkholderiales</taxon>
        <taxon>Oxalobacteraceae</taxon>
        <taxon>Telluria group</taxon>
        <taxon>Massilia</taxon>
    </lineage>
</organism>
<dbReference type="InterPro" id="IPR050422">
    <property type="entry name" value="X-Pro_aminopeptidase_P"/>
</dbReference>
<keyword evidence="7" id="KW-0645">Protease</keyword>
<dbReference type="InterPro" id="IPR033740">
    <property type="entry name" value="Pept_M24B"/>
</dbReference>
<evidence type="ECO:0000256" key="2">
    <source>
        <dbReference type="ARBA" id="ARBA00022723"/>
    </source>
</evidence>
<dbReference type="EMBL" id="JBHSMU010000009">
    <property type="protein sequence ID" value="MFC5460115.1"/>
    <property type="molecule type" value="Genomic_DNA"/>
</dbReference>
<dbReference type="Pfam" id="PF00557">
    <property type="entry name" value="Peptidase_M24"/>
    <property type="match status" value="1"/>
</dbReference>
<dbReference type="Gene3D" id="3.40.350.10">
    <property type="entry name" value="Creatinase/prolidase N-terminal domain"/>
    <property type="match status" value="2"/>
</dbReference>
<keyword evidence="2" id="KW-0479">Metal-binding</keyword>
<evidence type="ECO:0000259" key="5">
    <source>
        <dbReference type="Pfam" id="PF01321"/>
    </source>
</evidence>
<dbReference type="SUPFAM" id="SSF53092">
    <property type="entry name" value="Creatinase/prolidase N-terminal domain"/>
    <property type="match status" value="1"/>
</dbReference>
<gene>
    <name evidence="7" type="ORF">ACFPN5_09870</name>
</gene>
<dbReference type="Proteomes" id="UP001596050">
    <property type="component" value="Unassembled WGS sequence"/>
</dbReference>
<comment type="similarity">
    <text evidence="1">Belongs to the peptidase M24B family.</text>
</comment>
<dbReference type="InterPro" id="IPR029149">
    <property type="entry name" value="Creatin/AminoP/Spt16_N"/>
</dbReference>
<evidence type="ECO:0000313" key="7">
    <source>
        <dbReference type="EMBL" id="MFC5460115.1"/>
    </source>
</evidence>
<protein>
    <submittedName>
        <fullName evidence="7">Aminopeptidase P family protein</fullName>
        <ecNumber evidence="7">3.4.11.-</ecNumber>
    </submittedName>
</protein>
<dbReference type="EC" id="3.4.11.-" evidence="7"/>
<dbReference type="Pfam" id="PF16188">
    <property type="entry name" value="Peptidase_M24_C"/>
    <property type="match status" value="1"/>
</dbReference>
<dbReference type="CDD" id="cd01085">
    <property type="entry name" value="APP"/>
    <property type="match status" value="1"/>
</dbReference>
<dbReference type="Pfam" id="PF01321">
    <property type="entry name" value="Creatinase_N"/>
    <property type="match status" value="1"/>
</dbReference>
<evidence type="ECO:0000313" key="8">
    <source>
        <dbReference type="Proteomes" id="UP001596050"/>
    </source>
</evidence>
<evidence type="ECO:0000259" key="4">
    <source>
        <dbReference type="Pfam" id="PF00557"/>
    </source>
</evidence>
<dbReference type="RefSeq" id="WP_379782636.1">
    <property type="nucleotide sequence ID" value="NZ_JBHSMU010000009.1"/>
</dbReference>
<dbReference type="PANTHER" id="PTHR43763">
    <property type="entry name" value="XAA-PRO AMINOPEPTIDASE 1"/>
    <property type="match status" value="1"/>
</dbReference>
<proteinExistence type="inferred from homology"/>
<reference evidence="8" key="1">
    <citation type="journal article" date="2019" name="Int. J. Syst. Evol. Microbiol.">
        <title>The Global Catalogue of Microorganisms (GCM) 10K type strain sequencing project: providing services to taxonomists for standard genome sequencing and annotation.</title>
        <authorList>
            <consortium name="The Broad Institute Genomics Platform"/>
            <consortium name="The Broad Institute Genome Sequencing Center for Infectious Disease"/>
            <person name="Wu L."/>
            <person name="Ma J."/>
        </authorList>
    </citation>
    <scope>NUCLEOTIDE SEQUENCE [LARGE SCALE GENOMIC DNA]</scope>
    <source>
        <strain evidence="8">KACC 12649</strain>
    </source>
</reference>
<comment type="caution">
    <text evidence="7">The sequence shown here is derived from an EMBL/GenBank/DDBJ whole genome shotgun (WGS) entry which is preliminary data.</text>
</comment>
<dbReference type="InterPro" id="IPR036005">
    <property type="entry name" value="Creatinase/aminopeptidase-like"/>
</dbReference>
<sequence length="613" mass="66112">MSTNEFTIECTAERAARLEQLRAAMARHGIDAFILPSSDPHLSEYLPRRWQGREWMSGFTGSVGTFIATADFAGVWTDGRYWTQAETELAGSNIALMKIPSGASLLHIDWLAANMQPGQTVAVDARVLGLAVARLLEEALSARGVLLRTNLDLLDDIWTDRPGLPTEPLYEHEAPYATLARADKLAATCAAMEALGAERLFLSTLDDIAYLFNLRGADVSFNPVFVAHALVERDGATLFVAEGKVPDALRATLLEEGVNLAPYAAAAAALAALPDGSSLLLDPRRVTAGMRAAVPAGVRVVEAINPTTFAKSRKTDAEAAHVRATMEQDGAALCEFFSWLEATLADPDLDPDCAPLTELLIDQQITAARARRPGFVSPSFGTIAGFNANGAIMHYRATPAAHAVIKGDGLLLIDSGGQYLGGTTDITRVVPVGTITPDHKRDFTLVLKGMMALSSAQFPRGTRSPLLDAIARAPIWAAGVDYGHGTGHGVGYFMNVHEGPQVISPSAAPDPHTAMEPGMITSIEPGIYKPGRWGIRIENLVLNVPSTQGEFGEFLRFETLTLCPIDTRCLDLALLYPHELQWLNSYHAQVRERLLPHVSGAARDWLVLRTQEV</sequence>
<dbReference type="InterPro" id="IPR000994">
    <property type="entry name" value="Pept_M24"/>
</dbReference>
<feature type="domain" description="Peptidase M24 C-terminal" evidence="6">
    <location>
        <begin position="553"/>
        <end position="612"/>
    </location>
</feature>
<dbReference type="Pfam" id="PF16189">
    <property type="entry name" value="Creatinase_N_2"/>
    <property type="match status" value="1"/>
</dbReference>
<evidence type="ECO:0000256" key="1">
    <source>
        <dbReference type="ARBA" id="ARBA00008766"/>
    </source>
</evidence>
<keyword evidence="7" id="KW-0031">Aminopeptidase</keyword>
<dbReference type="GO" id="GO:0004177">
    <property type="term" value="F:aminopeptidase activity"/>
    <property type="evidence" value="ECO:0007669"/>
    <property type="project" value="UniProtKB-KW"/>
</dbReference>
<feature type="domain" description="Peptidase M24" evidence="4">
    <location>
        <begin position="321"/>
        <end position="542"/>
    </location>
</feature>
<dbReference type="InterPro" id="IPR032416">
    <property type="entry name" value="Peptidase_M24_C"/>
</dbReference>
<keyword evidence="8" id="KW-1185">Reference proteome</keyword>
<dbReference type="PANTHER" id="PTHR43763:SF6">
    <property type="entry name" value="XAA-PRO AMINOPEPTIDASE 1"/>
    <property type="match status" value="1"/>
</dbReference>
<evidence type="ECO:0000256" key="3">
    <source>
        <dbReference type="ARBA" id="ARBA00022801"/>
    </source>
</evidence>
<evidence type="ECO:0000259" key="6">
    <source>
        <dbReference type="Pfam" id="PF16188"/>
    </source>
</evidence>
<feature type="domain" description="Creatinase N-terminal" evidence="5">
    <location>
        <begin position="17"/>
        <end position="141"/>
    </location>
</feature>
<dbReference type="InterPro" id="IPR000587">
    <property type="entry name" value="Creatinase_N"/>
</dbReference>
<name>A0ABW0L2V0_9BURK</name>
<accession>A0ABW0L2V0</accession>
<dbReference type="Gene3D" id="3.90.230.10">
    <property type="entry name" value="Creatinase/methionine aminopeptidase superfamily"/>
    <property type="match status" value="1"/>
</dbReference>
<dbReference type="SUPFAM" id="SSF55920">
    <property type="entry name" value="Creatinase/aminopeptidase"/>
    <property type="match status" value="1"/>
</dbReference>
<keyword evidence="3 7" id="KW-0378">Hydrolase</keyword>